<dbReference type="Gene3D" id="1.10.238.10">
    <property type="entry name" value="EF-hand"/>
    <property type="match status" value="1"/>
</dbReference>
<dbReference type="InterPro" id="IPR002048">
    <property type="entry name" value="EF_hand_dom"/>
</dbReference>
<evidence type="ECO:0000313" key="4">
    <source>
        <dbReference type="Proteomes" id="UP000278756"/>
    </source>
</evidence>
<dbReference type="SMART" id="SM00054">
    <property type="entry name" value="EFh"/>
    <property type="match status" value="2"/>
</dbReference>
<proteinExistence type="predicted"/>
<keyword evidence="1" id="KW-0732">Signal</keyword>
<dbReference type="GO" id="GO:0005509">
    <property type="term" value="F:calcium ion binding"/>
    <property type="evidence" value="ECO:0007669"/>
    <property type="project" value="InterPro"/>
</dbReference>
<organism evidence="3 4">
    <name type="scientific">Asticcacaulis excentricus</name>
    <dbReference type="NCBI Taxonomy" id="78587"/>
    <lineage>
        <taxon>Bacteria</taxon>
        <taxon>Pseudomonadati</taxon>
        <taxon>Pseudomonadota</taxon>
        <taxon>Alphaproteobacteria</taxon>
        <taxon>Caulobacterales</taxon>
        <taxon>Caulobacteraceae</taxon>
        <taxon>Asticcacaulis</taxon>
    </lineage>
</organism>
<reference evidence="4" key="1">
    <citation type="journal article" date="2017" name="Biotechnol. Biofuels">
        <title>Evaluation of environmental bacterial communities as a factor affecting the growth of duckweed Lemna minor.</title>
        <authorList>
            <person name="Ishizawa H."/>
            <person name="Kuroda M."/>
            <person name="Morikawa M."/>
            <person name="Ike M."/>
        </authorList>
    </citation>
    <scope>NUCLEOTIDE SEQUENCE [LARGE SCALE GENOMIC DNA]</scope>
    <source>
        <strain evidence="4">M6</strain>
    </source>
</reference>
<dbReference type="SUPFAM" id="SSF47473">
    <property type="entry name" value="EF-hand"/>
    <property type="match status" value="1"/>
</dbReference>
<dbReference type="InterPro" id="IPR011992">
    <property type="entry name" value="EF-hand-dom_pair"/>
</dbReference>
<dbReference type="PROSITE" id="PS00018">
    <property type="entry name" value="EF_HAND_1"/>
    <property type="match status" value="2"/>
</dbReference>
<name>A0A3G9G027_9CAUL</name>
<accession>A0A3G9G027</accession>
<dbReference type="EMBL" id="AP018827">
    <property type="protein sequence ID" value="BBF80640.1"/>
    <property type="molecule type" value="Genomic_DNA"/>
</dbReference>
<feature type="domain" description="EF-hand" evidence="2">
    <location>
        <begin position="39"/>
        <end position="74"/>
    </location>
</feature>
<feature type="signal peptide" evidence="1">
    <location>
        <begin position="1"/>
        <end position="21"/>
    </location>
</feature>
<reference evidence="4" key="2">
    <citation type="journal article" date="2017" name="Plant Physiol. Biochem.">
        <title>Differential oxidative and antioxidative response of duckweed Lemna minor toward plant growth promoting/inhibiting bacteria.</title>
        <authorList>
            <person name="Ishizawa H."/>
            <person name="Kuroda M."/>
            <person name="Morikawa M."/>
            <person name="Ike M."/>
        </authorList>
    </citation>
    <scope>NUCLEOTIDE SEQUENCE [LARGE SCALE GENOMIC DNA]</scope>
    <source>
        <strain evidence="4">M6</strain>
    </source>
</reference>
<dbReference type="AlphaFoldDB" id="A0A3G9G027"/>
<sequence>MRKTLIWLIPALSLSALPAMAETVAPPKTAAEKQALRSRLDAEVDKQFRKTDSNRDGKISRAELTAVSPKNAAYFDLVDMNRDGTLSREELSAVASLMFENWVAKNG</sequence>
<dbReference type="Pfam" id="PF13202">
    <property type="entry name" value="EF-hand_5"/>
    <property type="match status" value="2"/>
</dbReference>
<evidence type="ECO:0000259" key="2">
    <source>
        <dbReference type="PROSITE" id="PS50222"/>
    </source>
</evidence>
<dbReference type="InterPro" id="IPR018247">
    <property type="entry name" value="EF_Hand_1_Ca_BS"/>
</dbReference>
<evidence type="ECO:0000256" key="1">
    <source>
        <dbReference type="SAM" id="SignalP"/>
    </source>
</evidence>
<gene>
    <name evidence="3" type="ORF">EM6_1225</name>
</gene>
<protein>
    <recommendedName>
        <fullName evidence="2">EF-hand domain-containing protein</fullName>
    </recommendedName>
</protein>
<feature type="domain" description="EF-hand" evidence="2">
    <location>
        <begin position="75"/>
        <end position="101"/>
    </location>
</feature>
<feature type="chain" id="PRO_5017997698" description="EF-hand domain-containing protein" evidence="1">
    <location>
        <begin position="22"/>
        <end position="107"/>
    </location>
</feature>
<dbReference type="RefSeq" id="WP_197723613.1">
    <property type="nucleotide sequence ID" value="NZ_AP018827.1"/>
</dbReference>
<evidence type="ECO:0000313" key="3">
    <source>
        <dbReference type="EMBL" id="BBF80640.1"/>
    </source>
</evidence>
<dbReference type="PROSITE" id="PS50222">
    <property type="entry name" value="EF_HAND_2"/>
    <property type="match status" value="2"/>
</dbReference>
<dbReference type="Proteomes" id="UP000278756">
    <property type="component" value="Chromosome 1"/>
</dbReference>